<comment type="caution">
    <text evidence="1">The sequence shown here is derived from an EMBL/GenBank/DDBJ whole genome shotgun (WGS) entry which is preliminary data.</text>
</comment>
<evidence type="ECO:0000313" key="1">
    <source>
        <dbReference type="EMBL" id="GFY56422.1"/>
    </source>
</evidence>
<protein>
    <submittedName>
        <fullName evidence="1">Uncharacterized protein</fullName>
    </submittedName>
</protein>
<name>A0A8X6XLZ4_9ARAC</name>
<dbReference type="AlphaFoldDB" id="A0A8X6XLZ4"/>
<organism evidence="1 2">
    <name type="scientific">Trichonephila inaurata madagascariensis</name>
    <dbReference type="NCBI Taxonomy" id="2747483"/>
    <lineage>
        <taxon>Eukaryota</taxon>
        <taxon>Metazoa</taxon>
        <taxon>Ecdysozoa</taxon>
        <taxon>Arthropoda</taxon>
        <taxon>Chelicerata</taxon>
        <taxon>Arachnida</taxon>
        <taxon>Araneae</taxon>
        <taxon>Araneomorphae</taxon>
        <taxon>Entelegynae</taxon>
        <taxon>Araneoidea</taxon>
        <taxon>Nephilidae</taxon>
        <taxon>Trichonephila</taxon>
        <taxon>Trichonephila inaurata</taxon>
    </lineage>
</organism>
<proteinExistence type="predicted"/>
<dbReference type="EMBL" id="BMAV01010963">
    <property type="protein sequence ID" value="GFY56422.1"/>
    <property type="molecule type" value="Genomic_DNA"/>
</dbReference>
<gene>
    <name evidence="1" type="ORF">TNIN_218011</name>
</gene>
<reference evidence="1" key="1">
    <citation type="submission" date="2020-08" db="EMBL/GenBank/DDBJ databases">
        <title>Multicomponent nature underlies the extraordinary mechanical properties of spider dragline silk.</title>
        <authorList>
            <person name="Kono N."/>
            <person name="Nakamura H."/>
            <person name="Mori M."/>
            <person name="Yoshida Y."/>
            <person name="Ohtoshi R."/>
            <person name="Malay A.D."/>
            <person name="Moran D.A.P."/>
            <person name="Tomita M."/>
            <person name="Numata K."/>
            <person name="Arakawa K."/>
        </authorList>
    </citation>
    <scope>NUCLEOTIDE SEQUENCE</scope>
</reference>
<evidence type="ECO:0000313" key="2">
    <source>
        <dbReference type="Proteomes" id="UP000886998"/>
    </source>
</evidence>
<keyword evidence="2" id="KW-1185">Reference proteome</keyword>
<accession>A0A8X6XLZ4</accession>
<sequence length="92" mass="10468">MQMENKLPKMSSNIVRNDVTGMNNWRRDVVWREREKSKRISSWVIYRGLTNKSFRLECGADTEVCTSNSVTGVLKATILLKPLPQGPTAVDN</sequence>
<dbReference type="Proteomes" id="UP000886998">
    <property type="component" value="Unassembled WGS sequence"/>
</dbReference>